<keyword evidence="3" id="KW-1185">Reference proteome</keyword>
<dbReference type="AlphaFoldDB" id="A0A974SP21"/>
<dbReference type="SUPFAM" id="SSF53474">
    <property type="entry name" value="alpha/beta-Hydrolases"/>
    <property type="match status" value="1"/>
</dbReference>
<dbReference type="PANTHER" id="PTHR43433:SF5">
    <property type="entry name" value="AB HYDROLASE-1 DOMAIN-CONTAINING PROTEIN"/>
    <property type="match status" value="1"/>
</dbReference>
<dbReference type="RefSeq" id="WP_203387365.1">
    <property type="nucleotide sequence ID" value="NZ_CP064781.1"/>
</dbReference>
<dbReference type="PANTHER" id="PTHR43433">
    <property type="entry name" value="HYDROLASE, ALPHA/BETA FOLD FAMILY PROTEIN"/>
    <property type="match status" value="1"/>
</dbReference>
<organism evidence="2 3">
    <name type="scientific">Azospira restricta</name>
    <dbReference type="NCBI Taxonomy" id="404405"/>
    <lineage>
        <taxon>Bacteria</taxon>
        <taxon>Pseudomonadati</taxon>
        <taxon>Pseudomonadota</taxon>
        <taxon>Betaproteobacteria</taxon>
        <taxon>Rhodocyclales</taxon>
        <taxon>Rhodocyclaceae</taxon>
        <taxon>Azospira</taxon>
    </lineage>
</organism>
<evidence type="ECO:0000259" key="1">
    <source>
        <dbReference type="Pfam" id="PF12697"/>
    </source>
</evidence>
<protein>
    <submittedName>
        <fullName evidence="2">Alpha/beta fold hydrolase</fullName>
    </submittedName>
</protein>
<evidence type="ECO:0000313" key="3">
    <source>
        <dbReference type="Proteomes" id="UP000663444"/>
    </source>
</evidence>
<reference evidence="2" key="1">
    <citation type="submission" date="2020-11" db="EMBL/GenBank/DDBJ databases">
        <title>Azospira restricta DSM 18626 genome sequence.</title>
        <authorList>
            <person name="Moe W.M."/>
        </authorList>
    </citation>
    <scope>NUCLEOTIDE SEQUENCE</scope>
    <source>
        <strain evidence="2">DSM 18626</strain>
    </source>
</reference>
<dbReference type="KEGG" id="ares:IWH25_00275"/>
<proteinExistence type="predicted"/>
<evidence type="ECO:0000313" key="2">
    <source>
        <dbReference type="EMBL" id="QRJ63833.1"/>
    </source>
</evidence>
<gene>
    <name evidence="2" type="ORF">IWH25_00275</name>
</gene>
<dbReference type="GO" id="GO:0016787">
    <property type="term" value="F:hydrolase activity"/>
    <property type="evidence" value="ECO:0007669"/>
    <property type="project" value="UniProtKB-KW"/>
</dbReference>
<dbReference type="InterPro" id="IPR000073">
    <property type="entry name" value="AB_hydrolase_1"/>
</dbReference>
<dbReference type="Proteomes" id="UP000663444">
    <property type="component" value="Chromosome"/>
</dbReference>
<dbReference type="Pfam" id="PF12697">
    <property type="entry name" value="Abhydrolase_6"/>
    <property type="match status" value="1"/>
</dbReference>
<dbReference type="InterPro" id="IPR050471">
    <property type="entry name" value="AB_hydrolase"/>
</dbReference>
<sequence>MTTYAPTLSQLNSTIVRSFSMAAQTATRGYFGLLSRLRPELARRQAERLFTTPPRHPAAYPAPAAARRETVLADAGHVVLWQAGPAAAPAVLLVHGWGGVGAQLGGFVAPLLARGFRVVWFDHPGHGESEGRRTALPNLARAITAIDQACGPFHAAIGHSLGAAAIGLALRDGLVLERAVLLGTPASIAGYMHRFARQLGLSAAVRERLRQRIEHRYGKRFDDIDRIEDLGRLSLPALLVHDSGDRHVPFAHSQRIAACLPGAQLIRTHGLGHFRLLRDPAVLRAATAFVAGEAGTLPAELPELPLPAALY</sequence>
<dbReference type="EMBL" id="CP064781">
    <property type="protein sequence ID" value="QRJ63833.1"/>
    <property type="molecule type" value="Genomic_DNA"/>
</dbReference>
<dbReference type="Gene3D" id="3.40.50.1820">
    <property type="entry name" value="alpha/beta hydrolase"/>
    <property type="match status" value="1"/>
</dbReference>
<keyword evidence="2" id="KW-0378">Hydrolase</keyword>
<feature type="domain" description="AB hydrolase-1" evidence="1">
    <location>
        <begin position="91"/>
        <end position="285"/>
    </location>
</feature>
<dbReference type="InterPro" id="IPR029058">
    <property type="entry name" value="AB_hydrolase_fold"/>
</dbReference>
<accession>A0A974SP21</accession>
<name>A0A974SP21_9RHOO</name>